<organism evidence="1 2">
    <name type="scientific">Endozoicomonas numazuensis</name>
    <dbReference type="NCBI Taxonomy" id="1137799"/>
    <lineage>
        <taxon>Bacteria</taxon>
        <taxon>Pseudomonadati</taxon>
        <taxon>Pseudomonadota</taxon>
        <taxon>Gammaproteobacteria</taxon>
        <taxon>Oceanospirillales</taxon>
        <taxon>Endozoicomonadaceae</taxon>
        <taxon>Endozoicomonas</taxon>
    </lineage>
</organism>
<dbReference type="EMBL" id="JOKH01000011">
    <property type="protein sequence ID" value="KEQ12124.1"/>
    <property type="molecule type" value="Genomic_DNA"/>
</dbReference>
<gene>
    <name evidence="1" type="ORF">GZ78_28225</name>
</gene>
<protein>
    <submittedName>
        <fullName evidence="1">Uncharacterized protein</fullName>
    </submittedName>
</protein>
<sequence>MQFGSWLYQPLTEANVLVRGLLRKTGQELHSQTKLRETTSLVNFRPGHFFSASFLTSGQSR</sequence>
<evidence type="ECO:0000313" key="2">
    <source>
        <dbReference type="Proteomes" id="UP000028073"/>
    </source>
</evidence>
<reference evidence="1 2" key="1">
    <citation type="submission" date="2014-06" db="EMBL/GenBank/DDBJ databases">
        <title>Whole Genome Sequences of Three Symbiotic Endozoicomonas Bacteria.</title>
        <authorList>
            <person name="Neave M.J."/>
            <person name="Apprill A."/>
            <person name="Voolstra C.R."/>
        </authorList>
    </citation>
    <scope>NUCLEOTIDE SEQUENCE [LARGE SCALE GENOMIC DNA]</scope>
    <source>
        <strain evidence="1 2">DSM 25634</strain>
    </source>
</reference>
<accession>A0A081N101</accession>
<name>A0A081N101_9GAMM</name>
<dbReference type="AlphaFoldDB" id="A0A081N101"/>
<keyword evidence="2" id="KW-1185">Reference proteome</keyword>
<evidence type="ECO:0000313" key="1">
    <source>
        <dbReference type="EMBL" id="KEQ12124.1"/>
    </source>
</evidence>
<proteinExistence type="predicted"/>
<comment type="caution">
    <text evidence="1">The sequence shown here is derived from an EMBL/GenBank/DDBJ whole genome shotgun (WGS) entry which is preliminary data.</text>
</comment>
<dbReference type="Proteomes" id="UP000028073">
    <property type="component" value="Unassembled WGS sequence"/>
</dbReference>
<dbReference type="STRING" id="1137799.GZ78_28225"/>